<dbReference type="GO" id="GO:0051225">
    <property type="term" value="P:spindle assembly"/>
    <property type="evidence" value="ECO:0007669"/>
    <property type="project" value="TreeGrafter"/>
</dbReference>
<name>A0A131Z0Y3_RHIAP</name>
<dbReference type="EMBL" id="GEDV01003979">
    <property type="protein sequence ID" value="JAP84578.1"/>
    <property type="molecule type" value="Transcribed_RNA"/>
</dbReference>
<comment type="similarity">
    <text evidence="1 5">Belongs to the TUBGCP family.</text>
</comment>
<protein>
    <recommendedName>
        <fullName evidence="5">Gamma-tubulin complex component</fullName>
    </recommendedName>
</protein>
<evidence type="ECO:0000259" key="6">
    <source>
        <dbReference type="Pfam" id="PF04130"/>
    </source>
</evidence>
<dbReference type="GO" id="GO:0000930">
    <property type="term" value="C:gamma-tubulin complex"/>
    <property type="evidence" value="ECO:0007669"/>
    <property type="project" value="TreeGrafter"/>
</dbReference>
<evidence type="ECO:0000256" key="3">
    <source>
        <dbReference type="ARBA" id="ARBA00022701"/>
    </source>
</evidence>
<dbReference type="InterPro" id="IPR007259">
    <property type="entry name" value="GCP"/>
</dbReference>
<keyword evidence="2 5" id="KW-0963">Cytoplasm</keyword>
<evidence type="ECO:0000256" key="1">
    <source>
        <dbReference type="ARBA" id="ARBA00010337"/>
    </source>
</evidence>
<dbReference type="GO" id="GO:0000922">
    <property type="term" value="C:spindle pole"/>
    <property type="evidence" value="ECO:0007669"/>
    <property type="project" value="InterPro"/>
</dbReference>
<dbReference type="GO" id="GO:0005874">
    <property type="term" value="C:microtubule"/>
    <property type="evidence" value="ECO:0007669"/>
    <property type="project" value="UniProtKB-KW"/>
</dbReference>
<dbReference type="PANTHER" id="PTHR19302">
    <property type="entry name" value="GAMMA TUBULIN COMPLEX PROTEIN"/>
    <property type="match status" value="1"/>
</dbReference>
<evidence type="ECO:0000256" key="4">
    <source>
        <dbReference type="ARBA" id="ARBA00023212"/>
    </source>
</evidence>
<sequence>MTTMALDNVLQPYWDWSHYHPVEAPAHSTISSNLVKEWEKYLNSCGVLTPPGEHRILSERLLLRETLWMLRGTKELFAFSWNGTEFVVNDNFKLTHLTQAAVKNSLEEVCRCASYVAHLQDFISATAGVGDTSMVTLTYQAFANSVSEQLVPYNRQLVDIEKVLIEQKETFTLLMLLRDMHPYFERVKHMHDIYSSVLPSDSTTSPVQSTVKLLSVLERALEGATILSQHRSQTVSLYLDTLKPFIDFVDELSSTGKLTDPYQEFPIRRARDVTFEDPTYWKASLYICDSDYLNTIVGPHLLPLTSAGKSMEHLTHATQSKNVVQRSTPGTLYTSIINNIPHSASKVESEANQAATLRNVAEIFEEINQWTKQIGFFGLINMASEHMSIKTDSVTRNLTCTLYQVQQAITTAVTERCRQNSAKFLHYLQSECELSKQIDTVHSHFLMFAGEVMHLFTSEVFLKLLSDTPETWQNLSFLNFALQEALSCHSQPVSFLKKLSMRLKGSFAKLALDGFDNIVLRYDVAWPMSIVLTETTLDLYNRIFVFLCKVKCAKFALEELHFQELRKSCVKETVTMMRVARFLQLLRFQVLTFLSSFHACLMQEVLHSSKLAFDKELDSATDLDTVIKCHEGFVAKVFRQCLLSDQFNQLREPLLSFLKLCIKLHTLWNRGVENILWSEVKSIHDSFIRHQAAFKATAIAYVRRGYADSSWLLTFGLDTPYLCALTTKNS</sequence>
<dbReference type="PANTHER" id="PTHR19302:SF33">
    <property type="entry name" value="GAMMA-TUBULIN COMPLEX COMPONENT 5"/>
    <property type="match status" value="1"/>
</dbReference>
<dbReference type="GO" id="GO:0051321">
    <property type="term" value="P:meiotic cell cycle"/>
    <property type="evidence" value="ECO:0007669"/>
    <property type="project" value="TreeGrafter"/>
</dbReference>
<evidence type="ECO:0000256" key="5">
    <source>
        <dbReference type="RuleBase" id="RU363050"/>
    </source>
</evidence>
<evidence type="ECO:0000256" key="2">
    <source>
        <dbReference type="ARBA" id="ARBA00022490"/>
    </source>
</evidence>
<dbReference type="GO" id="GO:0000278">
    <property type="term" value="P:mitotic cell cycle"/>
    <property type="evidence" value="ECO:0007669"/>
    <property type="project" value="TreeGrafter"/>
</dbReference>
<dbReference type="InterPro" id="IPR042241">
    <property type="entry name" value="GCP_C_sf"/>
</dbReference>
<dbReference type="GO" id="GO:0007020">
    <property type="term" value="P:microtubule nucleation"/>
    <property type="evidence" value="ECO:0007669"/>
    <property type="project" value="InterPro"/>
</dbReference>
<evidence type="ECO:0000313" key="8">
    <source>
        <dbReference type="EMBL" id="JAP84578.1"/>
    </source>
</evidence>
<comment type="subcellular location">
    <subcellularLocation>
        <location evidence="5">Cytoplasm</location>
        <location evidence="5">Cytoskeleton</location>
        <location evidence="5">Microtubule organizing center</location>
    </subcellularLocation>
</comment>
<dbReference type="AlphaFoldDB" id="A0A131Z0Y3"/>
<proteinExistence type="inferred from homology"/>
<dbReference type="Gene3D" id="1.20.120.1900">
    <property type="entry name" value="Gamma-tubulin complex, C-terminal domain"/>
    <property type="match status" value="1"/>
</dbReference>
<dbReference type="GO" id="GO:0051011">
    <property type="term" value="F:microtubule minus-end binding"/>
    <property type="evidence" value="ECO:0007669"/>
    <property type="project" value="TreeGrafter"/>
</dbReference>
<evidence type="ECO:0000259" key="7">
    <source>
        <dbReference type="Pfam" id="PF17681"/>
    </source>
</evidence>
<organism evidence="8">
    <name type="scientific">Rhipicephalus appendiculatus</name>
    <name type="common">Brown ear tick</name>
    <dbReference type="NCBI Taxonomy" id="34631"/>
    <lineage>
        <taxon>Eukaryota</taxon>
        <taxon>Metazoa</taxon>
        <taxon>Ecdysozoa</taxon>
        <taxon>Arthropoda</taxon>
        <taxon>Chelicerata</taxon>
        <taxon>Arachnida</taxon>
        <taxon>Acari</taxon>
        <taxon>Parasitiformes</taxon>
        <taxon>Ixodida</taxon>
        <taxon>Ixodoidea</taxon>
        <taxon>Ixodidae</taxon>
        <taxon>Rhipicephalinae</taxon>
        <taxon>Rhipicephalus</taxon>
        <taxon>Rhipicephalus</taxon>
    </lineage>
</organism>
<dbReference type="GO" id="GO:0031122">
    <property type="term" value="P:cytoplasmic microtubule organization"/>
    <property type="evidence" value="ECO:0007669"/>
    <property type="project" value="TreeGrafter"/>
</dbReference>
<keyword evidence="4 5" id="KW-0206">Cytoskeleton</keyword>
<dbReference type="Pfam" id="PF17681">
    <property type="entry name" value="GCP_N_terminal"/>
    <property type="match status" value="1"/>
</dbReference>
<feature type="domain" description="Gamma tubulin complex component C-terminal" evidence="6">
    <location>
        <begin position="436"/>
        <end position="670"/>
    </location>
</feature>
<accession>A0A131Z0Y3</accession>
<dbReference type="Pfam" id="PF04130">
    <property type="entry name" value="GCP_C_terminal"/>
    <property type="match status" value="1"/>
</dbReference>
<dbReference type="GO" id="GO:0043015">
    <property type="term" value="F:gamma-tubulin binding"/>
    <property type="evidence" value="ECO:0007669"/>
    <property type="project" value="InterPro"/>
</dbReference>
<feature type="domain" description="Gamma tubulin complex component protein N-terminal" evidence="7">
    <location>
        <begin position="63"/>
        <end position="331"/>
    </location>
</feature>
<dbReference type="InterPro" id="IPR040457">
    <property type="entry name" value="GCP_C"/>
</dbReference>
<dbReference type="InterPro" id="IPR041470">
    <property type="entry name" value="GCP_N"/>
</dbReference>
<keyword evidence="3 5" id="KW-0493">Microtubule</keyword>
<reference evidence="8" key="1">
    <citation type="journal article" date="2016" name="Ticks Tick Borne Dis.">
        <title>De novo assembly and annotation of the salivary gland transcriptome of Rhipicephalus appendiculatus male and female ticks during blood feeding.</title>
        <authorList>
            <person name="de Castro M.H."/>
            <person name="de Klerk D."/>
            <person name="Pienaar R."/>
            <person name="Latif A.A."/>
            <person name="Rees D.J."/>
            <person name="Mans B.J."/>
        </authorList>
    </citation>
    <scope>NUCLEOTIDE SEQUENCE</scope>
    <source>
        <tissue evidence="8">Salivary glands</tissue>
    </source>
</reference>